<feature type="transmembrane region" description="Helical" evidence="9">
    <location>
        <begin position="39"/>
        <end position="62"/>
    </location>
</feature>
<dbReference type="GO" id="GO:0000155">
    <property type="term" value="F:phosphorelay sensor kinase activity"/>
    <property type="evidence" value="ECO:0007669"/>
    <property type="project" value="InterPro"/>
</dbReference>
<dbReference type="InterPro" id="IPR003594">
    <property type="entry name" value="HATPase_dom"/>
</dbReference>
<dbReference type="EC" id="2.7.13.3" evidence="2"/>
<feature type="domain" description="PAC" evidence="12">
    <location>
        <begin position="266"/>
        <end position="318"/>
    </location>
</feature>
<dbReference type="InterPro" id="IPR004358">
    <property type="entry name" value="Sig_transdc_His_kin-like_C"/>
</dbReference>
<dbReference type="EMBL" id="CP001390">
    <property type="protein sequence ID" value="ACM21714.1"/>
    <property type="molecule type" value="Genomic_DNA"/>
</dbReference>
<dbReference type="PROSITE" id="PS50113">
    <property type="entry name" value="PAC"/>
    <property type="match status" value="1"/>
</dbReference>
<keyword evidence="9" id="KW-0472">Membrane</keyword>
<organism evidence="13 14">
    <name type="scientific">Geotalea daltonii (strain DSM 22248 / JCM 15807 / FRC-32)</name>
    <name type="common">Geobacter daltonii</name>
    <dbReference type="NCBI Taxonomy" id="316067"/>
    <lineage>
        <taxon>Bacteria</taxon>
        <taxon>Pseudomonadati</taxon>
        <taxon>Thermodesulfobacteriota</taxon>
        <taxon>Desulfuromonadia</taxon>
        <taxon>Geobacterales</taxon>
        <taxon>Geobacteraceae</taxon>
        <taxon>Geotalea</taxon>
    </lineage>
</organism>
<evidence type="ECO:0000313" key="14">
    <source>
        <dbReference type="Proteomes" id="UP000007721"/>
    </source>
</evidence>
<dbReference type="SMART" id="SM00387">
    <property type="entry name" value="HATPase_c"/>
    <property type="match status" value="1"/>
</dbReference>
<dbReference type="RefSeq" id="WP_012648442.1">
    <property type="nucleotide sequence ID" value="NC_011979.1"/>
</dbReference>
<sequence length="551" mass="61437">MSDKKRLFWFIFLRVVVVSFFLVSTIILNLNGPDSINGIAFYGLIKVIIATYAFSIVSLLILKVSDKLSKALTYGQIIWDLALVTFLLIFTGGINSPYSFLYFLSIINASVFLARREAYYTASLCGILYGGIIDLQFFGSLIPFGLSQYPAQQYGIRYIFYTVFLNIAAYYLTAFLAGHLSERARVSETALHDKVVDYEELERLNSSIVSTLNSGLLTINEAGKIRVFNPYAEILTGIKQNEAYDRLLVDIIPDFAIFMGKFHEPTQGELDFFDKFGKKKVLGFKSVPLTDKDDSVMGVILDFQDLTQYKQMEAKLKRADRLAAVGELSARMAHEIRNPLASISGAVQLIAQSDATCAKDKQLLGIVLRETDRLNELIRDFLEYARPTPPAKIHLDLALLIQDLTSLLKADHRFTGISVDMHIPKRTKIDFDLQQCKQVFWNLLVNAAEAMPGGGEISVRAEVISDMASGISVGDLIKIEVIDNGMGMNPQDVKNVFEPFFTTKANGTGLGLATVYRIIESHGGIILVDSKQDQGTRFTVFLPQSVGERQK</sequence>
<keyword evidence="6 13" id="KW-0418">Kinase</keyword>
<dbReference type="Gene3D" id="3.30.450.20">
    <property type="entry name" value="PAS domain"/>
    <property type="match status" value="1"/>
</dbReference>
<evidence type="ECO:0000256" key="9">
    <source>
        <dbReference type="SAM" id="Phobius"/>
    </source>
</evidence>
<keyword evidence="9" id="KW-0812">Transmembrane</keyword>
<feature type="domain" description="PAS" evidence="11">
    <location>
        <begin position="201"/>
        <end position="249"/>
    </location>
</feature>
<name>B9M530_GEODF</name>
<evidence type="ECO:0000256" key="1">
    <source>
        <dbReference type="ARBA" id="ARBA00000085"/>
    </source>
</evidence>
<evidence type="ECO:0000313" key="13">
    <source>
        <dbReference type="EMBL" id="ACM21714.1"/>
    </source>
</evidence>
<keyword evidence="14" id="KW-1185">Reference proteome</keyword>
<reference evidence="13 14" key="1">
    <citation type="submission" date="2009-01" db="EMBL/GenBank/DDBJ databases">
        <title>Complete sequence of Geobacter sp. FRC-32.</title>
        <authorList>
            <consortium name="US DOE Joint Genome Institute"/>
            <person name="Lucas S."/>
            <person name="Copeland A."/>
            <person name="Lapidus A."/>
            <person name="Glavina del Rio T."/>
            <person name="Dalin E."/>
            <person name="Tice H."/>
            <person name="Bruce D."/>
            <person name="Goodwin L."/>
            <person name="Pitluck S."/>
            <person name="Saunders E."/>
            <person name="Brettin T."/>
            <person name="Detter J.C."/>
            <person name="Han C."/>
            <person name="Larimer F."/>
            <person name="Land M."/>
            <person name="Hauser L."/>
            <person name="Kyrpides N."/>
            <person name="Ovchinnikova G."/>
            <person name="Kostka J."/>
            <person name="Richardson P."/>
        </authorList>
    </citation>
    <scope>NUCLEOTIDE SEQUENCE [LARGE SCALE GENOMIC DNA]</scope>
    <source>
        <strain evidence="14">DSM 22248 / JCM 15807 / FRC-32</strain>
    </source>
</reference>
<dbReference type="InterPro" id="IPR005467">
    <property type="entry name" value="His_kinase_dom"/>
</dbReference>
<comment type="catalytic activity">
    <reaction evidence="1">
        <text>ATP + protein L-histidine = ADP + protein N-phospho-L-histidine.</text>
        <dbReference type="EC" id="2.7.13.3"/>
    </reaction>
</comment>
<evidence type="ECO:0000259" key="12">
    <source>
        <dbReference type="PROSITE" id="PS50113"/>
    </source>
</evidence>
<dbReference type="eggNOG" id="COG5000">
    <property type="taxonomic scope" value="Bacteria"/>
</dbReference>
<evidence type="ECO:0000256" key="7">
    <source>
        <dbReference type="ARBA" id="ARBA00022840"/>
    </source>
</evidence>
<dbReference type="PRINTS" id="PR00344">
    <property type="entry name" value="BCTRLSENSOR"/>
</dbReference>
<dbReference type="SMART" id="SM00091">
    <property type="entry name" value="PAS"/>
    <property type="match status" value="1"/>
</dbReference>
<gene>
    <name evidence="13" type="primary">pilS</name>
    <name evidence="13" type="ordered locus">Geob_3371</name>
</gene>
<dbReference type="Gene3D" id="1.10.287.130">
    <property type="match status" value="1"/>
</dbReference>
<dbReference type="Gene3D" id="3.30.565.10">
    <property type="entry name" value="Histidine kinase-like ATPase, C-terminal domain"/>
    <property type="match status" value="1"/>
</dbReference>
<dbReference type="InterPro" id="IPR000700">
    <property type="entry name" value="PAS-assoc_C"/>
</dbReference>
<dbReference type="PANTHER" id="PTHR43065">
    <property type="entry name" value="SENSOR HISTIDINE KINASE"/>
    <property type="match status" value="1"/>
</dbReference>
<dbReference type="AlphaFoldDB" id="B9M530"/>
<keyword evidence="4" id="KW-0808">Transferase</keyword>
<dbReference type="GO" id="GO:0005524">
    <property type="term" value="F:ATP binding"/>
    <property type="evidence" value="ECO:0007669"/>
    <property type="project" value="UniProtKB-KW"/>
</dbReference>
<keyword evidence="9" id="KW-1133">Transmembrane helix</keyword>
<accession>B9M530</accession>
<evidence type="ECO:0000256" key="3">
    <source>
        <dbReference type="ARBA" id="ARBA00022553"/>
    </source>
</evidence>
<evidence type="ECO:0000259" key="10">
    <source>
        <dbReference type="PROSITE" id="PS50109"/>
    </source>
</evidence>
<dbReference type="Proteomes" id="UP000007721">
    <property type="component" value="Chromosome"/>
</dbReference>
<evidence type="ECO:0000256" key="6">
    <source>
        <dbReference type="ARBA" id="ARBA00022777"/>
    </source>
</evidence>
<dbReference type="SMART" id="SM00388">
    <property type="entry name" value="HisKA"/>
    <property type="match status" value="1"/>
</dbReference>
<feature type="transmembrane region" description="Helical" evidence="9">
    <location>
        <begin position="158"/>
        <end position="177"/>
    </location>
</feature>
<dbReference type="PANTHER" id="PTHR43065:SF10">
    <property type="entry name" value="PEROXIDE STRESS-ACTIVATED HISTIDINE KINASE MAK3"/>
    <property type="match status" value="1"/>
</dbReference>
<keyword evidence="3" id="KW-0597">Phosphoprotein</keyword>
<dbReference type="KEGG" id="geo:Geob_3371"/>
<evidence type="ECO:0000256" key="8">
    <source>
        <dbReference type="ARBA" id="ARBA00023012"/>
    </source>
</evidence>
<evidence type="ECO:0000256" key="5">
    <source>
        <dbReference type="ARBA" id="ARBA00022741"/>
    </source>
</evidence>
<protein>
    <recommendedName>
        <fullName evidence="2">histidine kinase</fullName>
        <ecNumber evidence="2">2.7.13.3</ecNumber>
    </recommendedName>
</protein>
<evidence type="ECO:0000259" key="11">
    <source>
        <dbReference type="PROSITE" id="PS50112"/>
    </source>
</evidence>
<dbReference type="InterPro" id="IPR000014">
    <property type="entry name" value="PAS"/>
</dbReference>
<dbReference type="Pfam" id="PF02518">
    <property type="entry name" value="HATPase_c"/>
    <property type="match status" value="1"/>
</dbReference>
<dbReference type="InterPro" id="IPR036097">
    <property type="entry name" value="HisK_dim/P_sf"/>
</dbReference>
<dbReference type="OrthoDB" id="9773941at2"/>
<feature type="transmembrane region" description="Helical" evidence="9">
    <location>
        <begin position="7"/>
        <end position="27"/>
    </location>
</feature>
<dbReference type="SUPFAM" id="SSF55874">
    <property type="entry name" value="ATPase domain of HSP90 chaperone/DNA topoisomerase II/histidine kinase"/>
    <property type="match status" value="1"/>
</dbReference>
<dbReference type="CDD" id="cd00082">
    <property type="entry name" value="HisKA"/>
    <property type="match status" value="1"/>
</dbReference>
<proteinExistence type="predicted"/>
<feature type="transmembrane region" description="Helical" evidence="9">
    <location>
        <begin position="126"/>
        <end position="146"/>
    </location>
</feature>
<keyword evidence="8" id="KW-0902">Two-component regulatory system</keyword>
<dbReference type="Pfam" id="PF25323">
    <property type="entry name" value="6TM_PilS"/>
    <property type="match status" value="1"/>
</dbReference>
<evidence type="ECO:0000256" key="2">
    <source>
        <dbReference type="ARBA" id="ARBA00012438"/>
    </source>
</evidence>
<dbReference type="HOGENOM" id="CLU_000445_114_39_7"/>
<dbReference type="SUPFAM" id="SSF55785">
    <property type="entry name" value="PYP-like sensor domain (PAS domain)"/>
    <property type="match status" value="1"/>
</dbReference>
<dbReference type="STRING" id="316067.Geob_3371"/>
<evidence type="ECO:0000256" key="4">
    <source>
        <dbReference type="ARBA" id="ARBA00022679"/>
    </source>
</evidence>
<dbReference type="InterPro" id="IPR003661">
    <property type="entry name" value="HisK_dim/P_dom"/>
</dbReference>
<keyword evidence="7" id="KW-0067">ATP-binding</keyword>
<dbReference type="InterPro" id="IPR036890">
    <property type="entry name" value="HATPase_C_sf"/>
</dbReference>
<keyword evidence="5" id="KW-0547">Nucleotide-binding</keyword>
<dbReference type="InterPro" id="IPR035965">
    <property type="entry name" value="PAS-like_dom_sf"/>
</dbReference>
<dbReference type="PROSITE" id="PS50109">
    <property type="entry name" value="HIS_KIN"/>
    <property type="match status" value="1"/>
</dbReference>
<dbReference type="CDD" id="cd00130">
    <property type="entry name" value="PAS"/>
    <property type="match status" value="1"/>
</dbReference>
<dbReference type="SUPFAM" id="SSF47384">
    <property type="entry name" value="Homodimeric domain of signal transducing histidine kinase"/>
    <property type="match status" value="1"/>
</dbReference>
<dbReference type="Pfam" id="PF00512">
    <property type="entry name" value="HisKA"/>
    <property type="match status" value="1"/>
</dbReference>
<feature type="domain" description="Histidine kinase" evidence="10">
    <location>
        <begin position="331"/>
        <end position="546"/>
    </location>
</feature>
<dbReference type="PROSITE" id="PS50112">
    <property type="entry name" value="PAS"/>
    <property type="match status" value="1"/>
</dbReference>